<dbReference type="Proteomes" id="UP001596620">
    <property type="component" value="Unassembled WGS sequence"/>
</dbReference>
<feature type="transmembrane region" description="Helical" evidence="5">
    <location>
        <begin position="63"/>
        <end position="83"/>
    </location>
</feature>
<comment type="subcellular location">
    <subcellularLocation>
        <location evidence="1">Membrane</location>
        <topology evidence="1">Multi-pass membrane protein</topology>
    </subcellularLocation>
</comment>
<evidence type="ECO:0000256" key="5">
    <source>
        <dbReference type="SAM" id="Phobius"/>
    </source>
</evidence>
<feature type="transmembrane region" description="Helical" evidence="5">
    <location>
        <begin position="7"/>
        <end position="26"/>
    </location>
</feature>
<dbReference type="InterPro" id="IPR027359">
    <property type="entry name" value="Volt_channel_dom_sf"/>
</dbReference>
<dbReference type="RefSeq" id="WP_382357440.1">
    <property type="nucleotide sequence ID" value="NZ_JBHTGR010000002.1"/>
</dbReference>
<accession>A0ABW2UQG0</accession>
<feature type="transmembrane region" description="Helical" evidence="5">
    <location>
        <begin position="164"/>
        <end position="188"/>
    </location>
</feature>
<evidence type="ECO:0000313" key="7">
    <source>
        <dbReference type="Proteomes" id="UP001596620"/>
    </source>
</evidence>
<proteinExistence type="predicted"/>
<feature type="transmembrane region" description="Helical" evidence="5">
    <location>
        <begin position="32"/>
        <end position="51"/>
    </location>
</feature>
<protein>
    <submittedName>
        <fullName evidence="6">Transporter</fullName>
    </submittedName>
</protein>
<feature type="transmembrane region" description="Helical" evidence="5">
    <location>
        <begin position="139"/>
        <end position="158"/>
    </location>
</feature>
<comment type="caution">
    <text evidence="6">The sequence shown here is derived from an EMBL/GenBank/DDBJ whole genome shotgun (WGS) entry which is preliminary data.</text>
</comment>
<dbReference type="Gene3D" id="1.20.120.350">
    <property type="entry name" value="Voltage-gated potassium channels. Chain C"/>
    <property type="match status" value="1"/>
</dbReference>
<keyword evidence="3 5" id="KW-1133">Transmembrane helix</keyword>
<reference evidence="7" key="1">
    <citation type="journal article" date="2019" name="Int. J. Syst. Evol. Microbiol.">
        <title>The Global Catalogue of Microorganisms (GCM) 10K type strain sequencing project: providing services to taxonomists for standard genome sequencing and annotation.</title>
        <authorList>
            <consortium name="The Broad Institute Genomics Platform"/>
            <consortium name="The Broad Institute Genome Sequencing Center for Infectious Disease"/>
            <person name="Wu L."/>
            <person name="Ma J."/>
        </authorList>
    </citation>
    <scope>NUCLEOTIDE SEQUENCE [LARGE SCALE GENOMIC DNA]</scope>
    <source>
        <strain evidence="7">JCM 30234</strain>
    </source>
</reference>
<gene>
    <name evidence="6" type="ORF">ACFQU8_01730</name>
</gene>
<keyword evidence="4 5" id="KW-0472">Membrane</keyword>
<name>A0ABW2UQG0_9BACI</name>
<keyword evidence="7" id="KW-1185">Reference proteome</keyword>
<dbReference type="EMBL" id="JBHTGR010000002">
    <property type="protein sequence ID" value="MFC7745964.1"/>
    <property type="molecule type" value="Genomic_DNA"/>
</dbReference>
<keyword evidence="2 5" id="KW-0812">Transmembrane</keyword>
<evidence type="ECO:0000256" key="2">
    <source>
        <dbReference type="ARBA" id="ARBA00022692"/>
    </source>
</evidence>
<evidence type="ECO:0000256" key="3">
    <source>
        <dbReference type="ARBA" id="ARBA00022989"/>
    </source>
</evidence>
<sequence>MQKVASIFYESVMIILVMLTIITIWTDSTYNSTLSWIVWGIFFIDFMARLIKSPSKWVFIKENPFLVIAIIPFDQFFQIARIVRLVHLFRLKTITKYYLSPLLERMTLPSKSLILMGILVLLLSEAGLILFLENGVQHYGEALFAVFSYLFFFGHRIFDFDQTLSIWTLTAVTVLGIALQGLALQWLFNRGARYMNNS</sequence>
<evidence type="ECO:0000256" key="4">
    <source>
        <dbReference type="ARBA" id="ARBA00023136"/>
    </source>
</evidence>
<feature type="transmembrane region" description="Helical" evidence="5">
    <location>
        <begin position="113"/>
        <end position="132"/>
    </location>
</feature>
<organism evidence="6 7">
    <name type="scientific">Lentibacillus kimchii</name>
    <dbReference type="NCBI Taxonomy" id="1542911"/>
    <lineage>
        <taxon>Bacteria</taxon>
        <taxon>Bacillati</taxon>
        <taxon>Bacillota</taxon>
        <taxon>Bacilli</taxon>
        <taxon>Bacillales</taxon>
        <taxon>Bacillaceae</taxon>
        <taxon>Lentibacillus</taxon>
    </lineage>
</organism>
<evidence type="ECO:0000256" key="1">
    <source>
        <dbReference type="ARBA" id="ARBA00004141"/>
    </source>
</evidence>
<dbReference type="SUPFAM" id="SSF81324">
    <property type="entry name" value="Voltage-gated potassium channels"/>
    <property type="match status" value="1"/>
</dbReference>
<evidence type="ECO:0000313" key="6">
    <source>
        <dbReference type="EMBL" id="MFC7745964.1"/>
    </source>
</evidence>